<evidence type="ECO:0000259" key="7">
    <source>
        <dbReference type="Pfam" id="PF00326"/>
    </source>
</evidence>
<comment type="catalytic activity">
    <reaction evidence="1">
        <text>Hydrolysis of Pro-|-Xaa &gt;&gt; Ala-|-Xaa in oligopeptides.</text>
        <dbReference type="EC" id="3.4.21.26"/>
    </reaction>
</comment>
<feature type="domain" description="Peptidase S9 prolyl oligopeptidase catalytic" evidence="7">
    <location>
        <begin position="495"/>
        <end position="709"/>
    </location>
</feature>
<evidence type="ECO:0000313" key="10">
    <source>
        <dbReference type="Proteomes" id="UP001064632"/>
    </source>
</evidence>
<keyword evidence="4" id="KW-0645">Protease</keyword>
<proteinExistence type="inferred from homology"/>
<accession>A0ABY6BDL4</accession>
<evidence type="ECO:0000256" key="6">
    <source>
        <dbReference type="ARBA" id="ARBA00022825"/>
    </source>
</evidence>
<dbReference type="InterPro" id="IPR029058">
    <property type="entry name" value="AB_hydrolase_fold"/>
</dbReference>
<dbReference type="RefSeq" id="WP_261694181.1">
    <property type="nucleotide sequence ID" value="NZ_CP104694.1"/>
</dbReference>
<protein>
    <recommendedName>
        <fullName evidence="3">prolyl oligopeptidase</fullName>
        <ecNumber evidence="3">3.4.21.26</ecNumber>
    </recommendedName>
</protein>
<dbReference type="Proteomes" id="UP001064632">
    <property type="component" value="Chromosome"/>
</dbReference>
<evidence type="ECO:0000256" key="5">
    <source>
        <dbReference type="ARBA" id="ARBA00022801"/>
    </source>
</evidence>
<dbReference type="PRINTS" id="PR00862">
    <property type="entry name" value="PROLIGOPTASE"/>
</dbReference>
<evidence type="ECO:0000313" key="9">
    <source>
        <dbReference type="EMBL" id="UXI67205.1"/>
    </source>
</evidence>
<dbReference type="SUPFAM" id="SSF53474">
    <property type="entry name" value="alpha/beta-Hydrolases"/>
    <property type="match status" value="1"/>
</dbReference>
<organism evidence="9 10">
    <name type="scientific">Tahibacter amnicola</name>
    <dbReference type="NCBI Taxonomy" id="2976241"/>
    <lineage>
        <taxon>Bacteria</taxon>
        <taxon>Pseudomonadati</taxon>
        <taxon>Pseudomonadota</taxon>
        <taxon>Gammaproteobacteria</taxon>
        <taxon>Lysobacterales</taxon>
        <taxon>Rhodanobacteraceae</taxon>
        <taxon>Tahibacter</taxon>
    </lineage>
</organism>
<comment type="similarity">
    <text evidence="2">Belongs to the peptidase S9A family.</text>
</comment>
<keyword evidence="6" id="KW-0720">Serine protease</keyword>
<keyword evidence="10" id="KW-1185">Reference proteome</keyword>
<evidence type="ECO:0000256" key="2">
    <source>
        <dbReference type="ARBA" id="ARBA00005228"/>
    </source>
</evidence>
<dbReference type="EMBL" id="CP104694">
    <property type="protein sequence ID" value="UXI67205.1"/>
    <property type="molecule type" value="Genomic_DNA"/>
</dbReference>
<dbReference type="PANTHER" id="PTHR42881">
    <property type="entry name" value="PROLYL ENDOPEPTIDASE"/>
    <property type="match status" value="1"/>
</dbReference>
<sequence length="710" mass="79460">MRSRMLFALPMLAALVACQPTRPTKPVGALTYPVSRTVEQVDVYHGESIADPYRWLEDIDAAETASWVEAQNKVTFGYLEKIPGRAEIAERLTQIWNYARWTPPFREGKRWFYYKNDGLQNQSVLYVTDKPEVEGQVLLDPNTLSTDGTVALKDTAFSSDGRYMAYGLSSGGSDWEEWRVLDTTTGKPTDDVLRWVKFSTVDWSKDGKGFWYSRYDEPKGENALKAKNEFHKLYFHQLGTPQEKDTLVYERKDQPDWSFEADVTEDGRYLVINVSRGTENKNLVLYRDLQDRSGKIRELISNWEAEYDLVGNKGTTFYFRTDQAAPRNRLVAINLEKPQPRHWKTLVAESKDTLQSAHLVAGQFVLRYLADAHSRLLRYGLDGKAKDEINLPGLGTAGAFTGKPDDKISFYSYTSYTTPSAIYRYDFASGRSTVVRSPQTAFDSSAYETTQVFYTSKDGTRVPMFITARKGVALDGTNPTILYGYGGFNIPQVPAFSASVAGWLDLGGVYAVANLRGGGEYGRQWHEAGTKLQKQNVFDDFIAAAEYLIANNYTSPKRLAIRGGSNGGLLVAAVELQRPELFAAAIPAVGVLDMLRFREFTIGKAWESDYGSVLNPNEFLAIRAYSPLHNIKPGMTYPPTLITTGDHDDRVFPAHSFKFAAAMQAANPDANPFLIRIDVRAGHGQGKPTSKLIAEAADIYAFILKSFGMR</sequence>
<dbReference type="PANTHER" id="PTHR42881:SF2">
    <property type="entry name" value="PROLYL ENDOPEPTIDASE"/>
    <property type="match status" value="1"/>
</dbReference>
<dbReference type="InterPro" id="IPR051167">
    <property type="entry name" value="Prolyl_oligopep/macrocyclase"/>
</dbReference>
<gene>
    <name evidence="9" type="ORF">N4264_21070</name>
</gene>
<evidence type="ECO:0000256" key="4">
    <source>
        <dbReference type="ARBA" id="ARBA00022670"/>
    </source>
</evidence>
<dbReference type="SUPFAM" id="SSF50993">
    <property type="entry name" value="Peptidase/esterase 'gauge' domain"/>
    <property type="match status" value="1"/>
</dbReference>
<name>A0ABY6BDL4_9GAMM</name>
<dbReference type="Gene3D" id="3.40.50.1820">
    <property type="entry name" value="alpha/beta hydrolase"/>
    <property type="match status" value="1"/>
</dbReference>
<dbReference type="InterPro" id="IPR023302">
    <property type="entry name" value="Pept_S9A_N"/>
</dbReference>
<keyword evidence="5" id="KW-0378">Hydrolase</keyword>
<dbReference type="PROSITE" id="PS51257">
    <property type="entry name" value="PROKAR_LIPOPROTEIN"/>
    <property type="match status" value="1"/>
</dbReference>
<dbReference type="PROSITE" id="PS00708">
    <property type="entry name" value="PRO_ENDOPEP_SER"/>
    <property type="match status" value="1"/>
</dbReference>
<feature type="domain" description="Peptidase S9A N-terminal" evidence="8">
    <location>
        <begin position="33"/>
        <end position="437"/>
    </location>
</feature>
<dbReference type="Gene3D" id="2.130.10.120">
    <property type="entry name" value="Prolyl oligopeptidase, N-terminal domain"/>
    <property type="match status" value="1"/>
</dbReference>
<dbReference type="EC" id="3.4.21.26" evidence="3"/>
<dbReference type="Pfam" id="PF02897">
    <property type="entry name" value="Peptidase_S9_N"/>
    <property type="match status" value="1"/>
</dbReference>
<dbReference type="InterPro" id="IPR002470">
    <property type="entry name" value="Peptidase_S9A"/>
</dbReference>
<evidence type="ECO:0000256" key="3">
    <source>
        <dbReference type="ARBA" id="ARBA00011897"/>
    </source>
</evidence>
<dbReference type="InterPro" id="IPR001375">
    <property type="entry name" value="Peptidase_S9_cat"/>
</dbReference>
<dbReference type="InterPro" id="IPR002471">
    <property type="entry name" value="Pept_S9_AS"/>
</dbReference>
<reference evidence="9" key="1">
    <citation type="submission" date="2022-09" db="EMBL/GenBank/DDBJ databases">
        <title>Tahibacter sp. nov., isolated from a fresh water.</title>
        <authorList>
            <person name="Baek J.H."/>
            <person name="Lee J.K."/>
            <person name="Kim J.M."/>
            <person name="Jeon C.O."/>
        </authorList>
    </citation>
    <scope>NUCLEOTIDE SEQUENCE</scope>
    <source>
        <strain evidence="9">W38</strain>
    </source>
</reference>
<evidence type="ECO:0000256" key="1">
    <source>
        <dbReference type="ARBA" id="ARBA00001070"/>
    </source>
</evidence>
<evidence type="ECO:0000259" key="8">
    <source>
        <dbReference type="Pfam" id="PF02897"/>
    </source>
</evidence>
<dbReference type="Pfam" id="PF00326">
    <property type="entry name" value="Peptidase_S9"/>
    <property type="match status" value="1"/>
</dbReference>